<dbReference type="EMBL" id="MLAB01000052">
    <property type="protein sequence ID" value="OOF70641.1"/>
    <property type="molecule type" value="Genomic_DNA"/>
</dbReference>
<keyword evidence="3" id="KW-1185">Reference proteome</keyword>
<name>A0AAJ3MYF6_9PAST</name>
<reference evidence="2 3" key="1">
    <citation type="submission" date="2016-10" db="EMBL/GenBank/DDBJ databases">
        <title>Rodentibacter gen. nov. and new species.</title>
        <authorList>
            <person name="Christensen H."/>
        </authorList>
    </citation>
    <scope>NUCLEOTIDE SEQUENCE [LARGE SCALE GENOMIC DNA]</scope>
    <source>
        <strain evidence="2 3">199137021</strain>
    </source>
</reference>
<gene>
    <name evidence="2" type="ORF">BKG90_09550</name>
</gene>
<protein>
    <recommendedName>
        <fullName evidence="1">Bacteriophage/plasmid primase P4 C-terminal domain-containing protein</fullName>
    </recommendedName>
</protein>
<evidence type="ECO:0000313" key="3">
    <source>
        <dbReference type="Proteomes" id="UP000188998"/>
    </source>
</evidence>
<dbReference type="AlphaFoldDB" id="A0AAJ3MYF6"/>
<sequence length="359" mass="40445">MARLINAPHLADQPHEPYSDLIILAGRKAWQAWNKGKGEEWLLLFELVYGLKPTEKPVILGDKQLDNITGIKLAEPEQQTIKLFQYGELTAAQITAICLNLADNTQVKAVELYDNSAQLKEDLSAYIQRLRSEDRSIANLVVEPAKIKDKSPFSEKAQSFRQWLNLDLALQRGSREIYHYDGKIWAQLDSEDLEEKAVQFFNDSDLGYSIRSIESLIGTLKAQLPRMGDQSSGLLAFNDGVLNRNTLVFEASSREHWLTSLIPVNYQNQAQNTPHFDKWLDFVSEGNADKKHNILAALYAILTNRYNWQMFFEITGVGGSGKSIFAQIATMLAGEENTDTARLAILTNLEGESLTKIKP</sequence>
<accession>A0AAJ3MYF6</accession>
<proteinExistence type="predicted"/>
<dbReference type="Proteomes" id="UP000188998">
    <property type="component" value="Unassembled WGS sequence"/>
</dbReference>
<evidence type="ECO:0000259" key="1">
    <source>
        <dbReference type="SMART" id="SM00885"/>
    </source>
</evidence>
<feature type="domain" description="Bacteriophage/plasmid primase P4 C-terminal" evidence="1">
    <location>
        <begin position="157"/>
        <end position="285"/>
    </location>
</feature>
<comment type="caution">
    <text evidence="2">The sequence shown here is derived from an EMBL/GenBank/DDBJ whole genome shotgun (WGS) entry which is preliminary data.</text>
</comment>
<organism evidence="2 3">
    <name type="scientific">Rodentibacter caecimuris</name>
    <dbReference type="NCBI Taxonomy" id="1796644"/>
    <lineage>
        <taxon>Bacteria</taxon>
        <taxon>Pseudomonadati</taxon>
        <taxon>Pseudomonadota</taxon>
        <taxon>Gammaproteobacteria</taxon>
        <taxon>Pasteurellales</taxon>
        <taxon>Pasteurellaceae</taxon>
        <taxon>Rodentibacter</taxon>
    </lineage>
</organism>
<dbReference type="Pfam" id="PF08706">
    <property type="entry name" value="D5_N"/>
    <property type="match status" value="1"/>
</dbReference>
<dbReference type="SMART" id="SM00885">
    <property type="entry name" value="D5_N"/>
    <property type="match status" value="1"/>
</dbReference>
<dbReference type="InterPro" id="IPR014818">
    <property type="entry name" value="Phage/plasmid_primase_P4_C"/>
</dbReference>
<dbReference type="RefSeq" id="WP_059365705.1">
    <property type="nucleotide sequence ID" value="NZ_BBXJ01000001.1"/>
</dbReference>
<evidence type="ECO:0000313" key="2">
    <source>
        <dbReference type="EMBL" id="OOF70641.1"/>
    </source>
</evidence>